<name>A0ABY5YM62_9MICC</name>
<evidence type="ECO:0000313" key="4">
    <source>
        <dbReference type="Proteomes" id="UP001059859"/>
    </source>
</evidence>
<reference evidence="3" key="1">
    <citation type="submission" date="2022-09" db="EMBL/GenBank/DDBJ databases">
        <title>Novel species in genus Arthrobacter.</title>
        <authorList>
            <person name="Liu Y."/>
        </authorList>
    </citation>
    <scope>NUCLEOTIDE SEQUENCE</scope>
    <source>
        <strain evidence="3">Zg-Y815</strain>
    </source>
</reference>
<dbReference type="Proteomes" id="UP001059859">
    <property type="component" value="Chromosome"/>
</dbReference>
<dbReference type="SUPFAM" id="SSF53474">
    <property type="entry name" value="alpha/beta-Hydrolases"/>
    <property type="match status" value="1"/>
</dbReference>
<feature type="domain" description="AB hydrolase-1" evidence="2">
    <location>
        <begin position="37"/>
        <end position="159"/>
    </location>
</feature>
<proteinExistence type="predicted"/>
<evidence type="ECO:0000256" key="1">
    <source>
        <dbReference type="SAM" id="MobiDB-lite"/>
    </source>
</evidence>
<protein>
    <submittedName>
        <fullName evidence="3">Alpha/beta hydrolase</fullName>
    </submittedName>
</protein>
<dbReference type="Gene3D" id="3.40.50.1820">
    <property type="entry name" value="alpha/beta hydrolase"/>
    <property type="match status" value="1"/>
</dbReference>
<sequence length="272" mass="28022">MADYGSLVEGTDPRLQVEVTDPDGGTGAAAGAGALRPVLLLHGFASSSQLNWHDSGWITALTAAGRRVIAVDLPGHGGSAAPADRDSYRPSRIRADLLQVLQDAGVVPLADGDPASGLDIVGYSLGSRLAWEFGATQPELVHRMVLGGPGSGDPLAEFDLDAARQAAAGGAPVEDPRTAELLRMAQLVPGNDLAALFRMIEAIKEEPFSPAAAVPAMPLLLVAGDRDDLAVTAPDLAALSGQAELLSLPARTHTNAVTSRAFKTAAVEFLGR</sequence>
<dbReference type="Pfam" id="PF00561">
    <property type="entry name" value="Abhydrolase_1"/>
    <property type="match status" value="1"/>
</dbReference>
<keyword evidence="3" id="KW-0378">Hydrolase</keyword>
<keyword evidence="4" id="KW-1185">Reference proteome</keyword>
<feature type="region of interest" description="Disordered" evidence="1">
    <location>
        <begin position="1"/>
        <end position="28"/>
    </location>
</feature>
<dbReference type="InterPro" id="IPR029058">
    <property type="entry name" value="AB_hydrolase_fold"/>
</dbReference>
<dbReference type="EMBL" id="CP104275">
    <property type="protein sequence ID" value="UWX96174.1"/>
    <property type="molecule type" value="Genomic_DNA"/>
</dbReference>
<dbReference type="InterPro" id="IPR000073">
    <property type="entry name" value="AB_hydrolase_1"/>
</dbReference>
<evidence type="ECO:0000313" key="3">
    <source>
        <dbReference type="EMBL" id="UWX96174.1"/>
    </source>
</evidence>
<evidence type="ECO:0000259" key="2">
    <source>
        <dbReference type="Pfam" id="PF00561"/>
    </source>
</evidence>
<dbReference type="RefSeq" id="WP_260651571.1">
    <property type="nucleotide sequence ID" value="NZ_CP104275.1"/>
</dbReference>
<dbReference type="PANTHER" id="PTHR43798:SF33">
    <property type="entry name" value="HYDROLASE, PUTATIVE (AFU_ORTHOLOGUE AFUA_2G14860)-RELATED"/>
    <property type="match status" value="1"/>
</dbReference>
<dbReference type="GO" id="GO:0016787">
    <property type="term" value="F:hydrolase activity"/>
    <property type="evidence" value="ECO:0007669"/>
    <property type="project" value="UniProtKB-KW"/>
</dbReference>
<dbReference type="PANTHER" id="PTHR43798">
    <property type="entry name" value="MONOACYLGLYCEROL LIPASE"/>
    <property type="match status" value="1"/>
</dbReference>
<gene>
    <name evidence="3" type="ORF">N2K95_10885</name>
</gene>
<organism evidence="3 4">
    <name type="scientific">Arthrobacter zhaoxinii</name>
    <dbReference type="NCBI Taxonomy" id="2964616"/>
    <lineage>
        <taxon>Bacteria</taxon>
        <taxon>Bacillati</taxon>
        <taxon>Actinomycetota</taxon>
        <taxon>Actinomycetes</taxon>
        <taxon>Micrococcales</taxon>
        <taxon>Micrococcaceae</taxon>
        <taxon>Arthrobacter</taxon>
    </lineage>
</organism>
<dbReference type="InterPro" id="IPR050266">
    <property type="entry name" value="AB_hydrolase_sf"/>
</dbReference>
<accession>A0ABY5YM62</accession>